<organism evidence="4 5">
    <name type="scientific">Pseudodonghicola xiamenensis</name>
    <dbReference type="NCBI Taxonomy" id="337702"/>
    <lineage>
        <taxon>Bacteria</taxon>
        <taxon>Pseudomonadati</taxon>
        <taxon>Pseudomonadota</taxon>
        <taxon>Alphaproteobacteria</taxon>
        <taxon>Rhodobacterales</taxon>
        <taxon>Paracoccaceae</taxon>
        <taxon>Pseudodonghicola</taxon>
    </lineage>
</organism>
<dbReference type="PIRSF" id="PIRSF037799">
    <property type="entry name" value="Tautomer_YdcE_prd"/>
    <property type="match status" value="1"/>
</dbReference>
<name>A0A8J3HA24_9RHOB</name>
<evidence type="ECO:0000313" key="5">
    <source>
        <dbReference type="Proteomes" id="UP000611500"/>
    </source>
</evidence>
<dbReference type="AlphaFoldDB" id="A0A8J3HA24"/>
<dbReference type="Proteomes" id="UP000611500">
    <property type="component" value="Unassembled WGS sequence"/>
</dbReference>
<keyword evidence="5" id="KW-1185">Reference proteome</keyword>
<dbReference type="EMBL" id="BNAP01000023">
    <property type="protein sequence ID" value="GHG99242.1"/>
    <property type="molecule type" value="Genomic_DNA"/>
</dbReference>
<feature type="domain" description="4-oxalocrotonate tautomerase-like" evidence="3">
    <location>
        <begin position="2"/>
        <end position="51"/>
    </location>
</feature>
<dbReference type="GO" id="GO:0016862">
    <property type="term" value="F:intramolecular oxidoreductase activity, interconverting keto- and enol-groups"/>
    <property type="evidence" value="ECO:0007669"/>
    <property type="project" value="InterPro"/>
</dbReference>
<dbReference type="Pfam" id="PF01361">
    <property type="entry name" value="Tautomerase"/>
    <property type="match status" value="1"/>
</dbReference>
<comment type="caution">
    <text evidence="4">The sequence shown here is derived from an EMBL/GenBank/DDBJ whole genome shotgun (WGS) entry which is preliminary data.</text>
</comment>
<dbReference type="RefSeq" id="WP_028094424.1">
    <property type="nucleotide sequence ID" value="NZ_BNAP01000023.1"/>
</dbReference>
<dbReference type="GO" id="GO:0005737">
    <property type="term" value="C:cytoplasm"/>
    <property type="evidence" value="ECO:0007669"/>
    <property type="project" value="InterPro"/>
</dbReference>
<feature type="active site" description="Proton acceptor; via imino nitrogen" evidence="2">
    <location>
        <position position="2"/>
    </location>
</feature>
<proteinExistence type="predicted"/>
<sequence>MPHVIVKAWPGQTEDQKNRLAEAIARNVMEIFETRDASVSVAIEEVAPERWKEEVYVPDIAQADPGTVYKAPGYEM</sequence>
<reference evidence="4" key="1">
    <citation type="journal article" date="2014" name="Int. J. Syst. Evol. Microbiol.">
        <title>Complete genome sequence of Corynebacterium casei LMG S-19264T (=DSM 44701T), isolated from a smear-ripened cheese.</title>
        <authorList>
            <consortium name="US DOE Joint Genome Institute (JGI-PGF)"/>
            <person name="Walter F."/>
            <person name="Albersmeier A."/>
            <person name="Kalinowski J."/>
            <person name="Ruckert C."/>
        </authorList>
    </citation>
    <scope>NUCLEOTIDE SEQUENCE</scope>
    <source>
        <strain evidence="4">CGMCC 1.7081</strain>
    </source>
</reference>
<gene>
    <name evidence="4" type="ORF">GCM10010961_35070</name>
</gene>
<evidence type="ECO:0000259" key="3">
    <source>
        <dbReference type="Pfam" id="PF01361"/>
    </source>
</evidence>
<evidence type="ECO:0000256" key="1">
    <source>
        <dbReference type="ARBA" id="ARBA00023235"/>
    </source>
</evidence>
<dbReference type="SUPFAM" id="SSF55331">
    <property type="entry name" value="Tautomerase/MIF"/>
    <property type="match status" value="1"/>
</dbReference>
<dbReference type="InterPro" id="IPR014347">
    <property type="entry name" value="Tautomerase/MIF_sf"/>
</dbReference>
<reference evidence="4" key="2">
    <citation type="submission" date="2020-09" db="EMBL/GenBank/DDBJ databases">
        <authorList>
            <person name="Sun Q."/>
            <person name="Zhou Y."/>
        </authorList>
    </citation>
    <scope>NUCLEOTIDE SEQUENCE</scope>
    <source>
        <strain evidence="4">CGMCC 1.7081</strain>
    </source>
</reference>
<dbReference type="Gene3D" id="3.30.429.10">
    <property type="entry name" value="Macrophage Migration Inhibitory Factor"/>
    <property type="match status" value="1"/>
</dbReference>
<protein>
    <recommendedName>
        <fullName evidence="3">4-oxalocrotonate tautomerase-like domain-containing protein</fullName>
    </recommendedName>
</protein>
<accession>A0A8J3HA24</accession>
<keyword evidence="1" id="KW-0413">Isomerase</keyword>
<evidence type="ECO:0000313" key="4">
    <source>
        <dbReference type="EMBL" id="GHG99242.1"/>
    </source>
</evidence>
<evidence type="ECO:0000256" key="2">
    <source>
        <dbReference type="PIRSR" id="PIRSR037799-1"/>
    </source>
</evidence>
<dbReference type="InterPro" id="IPR017284">
    <property type="entry name" value="Tautomerase_PptA"/>
</dbReference>
<dbReference type="InterPro" id="IPR004370">
    <property type="entry name" value="4-OT-like_dom"/>
</dbReference>